<name>A0ACC3YGC9_COLTU</name>
<protein>
    <submittedName>
        <fullName evidence="1">Uncharacterized protein</fullName>
    </submittedName>
</protein>
<organism evidence="1 2">
    <name type="scientific">Colletotrichum truncatum</name>
    <name type="common">Anthracnose fungus</name>
    <name type="synonym">Colletotrichum capsici</name>
    <dbReference type="NCBI Taxonomy" id="5467"/>
    <lineage>
        <taxon>Eukaryota</taxon>
        <taxon>Fungi</taxon>
        <taxon>Dikarya</taxon>
        <taxon>Ascomycota</taxon>
        <taxon>Pezizomycotina</taxon>
        <taxon>Sordariomycetes</taxon>
        <taxon>Hypocreomycetidae</taxon>
        <taxon>Glomerellales</taxon>
        <taxon>Glomerellaceae</taxon>
        <taxon>Colletotrichum</taxon>
        <taxon>Colletotrichum truncatum species complex</taxon>
    </lineage>
</organism>
<dbReference type="EMBL" id="VUJX02000010">
    <property type="protein sequence ID" value="KAL0930922.1"/>
    <property type="molecule type" value="Genomic_DNA"/>
</dbReference>
<dbReference type="Proteomes" id="UP000805649">
    <property type="component" value="Unassembled WGS sequence"/>
</dbReference>
<comment type="caution">
    <text evidence="1">The sequence shown here is derived from an EMBL/GenBank/DDBJ whole genome shotgun (WGS) entry which is preliminary data.</text>
</comment>
<reference evidence="1 2" key="1">
    <citation type="journal article" date="2020" name="Phytopathology">
        <title>Genome Sequence Resources of Colletotrichum truncatum, C. plurivorum, C. musicola, and C. sojae: Four Species Pathogenic to Soybean (Glycine max).</title>
        <authorList>
            <person name="Rogerio F."/>
            <person name="Boufleur T.R."/>
            <person name="Ciampi-Guillardi M."/>
            <person name="Sukno S.A."/>
            <person name="Thon M.R."/>
            <person name="Massola Junior N.S."/>
            <person name="Baroncelli R."/>
        </authorList>
    </citation>
    <scope>NUCLEOTIDE SEQUENCE [LARGE SCALE GENOMIC DNA]</scope>
    <source>
        <strain evidence="1 2">CMES1059</strain>
    </source>
</reference>
<keyword evidence="2" id="KW-1185">Reference proteome</keyword>
<proteinExistence type="predicted"/>
<sequence>MKTTITFQRDKRALAMASDTAEAYRRRPQRRLQGYGSEMPTLYHGRLLILAVSWSIPTQNHTRRVSMAARAYVVRALQGRELDAVPPVPAPQDHANGNIIAITVIVDPGLAIWFLIRQKNQSRSHGAQGPRPPPQNQSQKAQPYVVAPPPNQQQYNQQYNQPYQQPQQYQQYQKQEVQHEHYDYVGKNNYQQQPTPTSPVPEYQQTVPFQGSGGQDHQVHEVPATNTRGTGNNAAELG</sequence>
<evidence type="ECO:0000313" key="1">
    <source>
        <dbReference type="EMBL" id="KAL0930922.1"/>
    </source>
</evidence>
<gene>
    <name evidence="1" type="ORF">CTRU02_213657</name>
</gene>
<evidence type="ECO:0000313" key="2">
    <source>
        <dbReference type="Proteomes" id="UP000805649"/>
    </source>
</evidence>
<accession>A0ACC3YGC9</accession>